<dbReference type="AlphaFoldDB" id="A0A919CKW4"/>
<name>A0A919CKW4_9GAMM</name>
<comment type="caution">
    <text evidence="1">The sequence shown here is derived from an EMBL/GenBank/DDBJ whole genome shotgun (WGS) entry which is preliminary data.</text>
</comment>
<evidence type="ECO:0000313" key="1">
    <source>
        <dbReference type="EMBL" id="GHD34372.1"/>
    </source>
</evidence>
<sequence length="69" mass="7775">MISPKNAGEELCVVAKIRTGVNSKHGSASTYLQVEMGMFLAQLISIERFFGFNFIEMHFLSTFDDRNAK</sequence>
<keyword evidence="2" id="KW-1185">Reference proteome</keyword>
<organism evidence="1 2">
    <name type="scientific">Parahalioglobus pacificus</name>
    <dbReference type="NCBI Taxonomy" id="930806"/>
    <lineage>
        <taxon>Bacteria</taxon>
        <taxon>Pseudomonadati</taxon>
        <taxon>Pseudomonadota</taxon>
        <taxon>Gammaproteobacteria</taxon>
        <taxon>Cellvibrionales</taxon>
        <taxon>Halieaceae</taxon>
        <taxon>Parahalioglobus</taxon>
    </lineage>
</organism>
<reference evidence="1" key="2">
    <citation type="submission" date="2020-09" db="EMBL/GenBank/DDBJ databases">
        <authorList>
            <person name="Sun Q."/>
            <person name="Kim S."/>
        </authorList>
    </citation>
    <scope>NUCLEOTIDE SEQUENCE</scope>
    <source>
        <strain evidence="1">KCTC 23430</strain>
    </source>
</reference>
<dbReference type="Proteomes" id="UP000644693">
    <property type="component" value="Unassembled WGS sequence"/>
</dbReference>
<reference evidence="1" key="1">
    <citation type="journal article" date="2014" name="Int. J. Syst. Evol. Microbiol.">
        <title>Complete genome sequence of Corynebacterium casei LMG S-19264T (=DSM 44701T), isolated from a smear-ripened cheese.</title>
        <authorList>
            <consortium name="US DOE Joint Genome Institute (JGI-PGF)"/>
            <person name="Walter F."/>
            <person name="Albersmeier A."/>
            <person name="Kalinowski J."/>
            <person name="Ruckert C."/>
        </authorList>
    </citation>
    <scope>NUCLEOTIDE SEQUENCE</scope>
    <source>
        <strain evidence="1">KCTC 23430</strain>
    </source>
</reference>
<proteinExistence type="predicted"/>
<accession>A0A919CKW4</accession>
<dbReference type="EMBL" id="BMYM01000002">
    <property type="protein sequence ID" value="GHD34372.1"/>
    <property type="molecule type" value="Genomic_DNA"/>
</dbReference>
<gene>
    <name evidence="1" type="ORF">GCM10007053_19960</name>
</gene>
<protein>
    <submittedName>
        <fullName evidence="1">Uncharacterized protein</fullName>
    </submittedName>
</protein>
<evidence type="ECO:0000313" key="2">
    <source>
        <dbReference type="Proteomes" id="UP000644693"/>
    </source>
</evidence>